<dbReference type="Proteomes" id="UP000184120">
    <property type="component" value="Unassembled WGS sequence"/>
</dbReference>
<reference evidence="5" key="4">
    <citation type="journal article" date="2019" name="Int. J. Syst. Evol. Microbiol.">
        <title>The Global Catalogue of Microorganisms (GCM) 10K type strain sequencing project: providing services to taxonomists for standard genome sequencing and annotation.</title>
        <authorList>
            <consortium name="The Broad Institute Genomics Platform"/>
            <consortium name="The Broad Institute Genome Sequencing Center for Infectious Disease"/>
            <person name="Wu L."/>
            <person name="Ma J."/>
        </authorList>
    </citation>
    <scope>NUCLEOTIDE SEQUENCE [LARGE SCALE GENOMIC DNA]</scope>
    <source>
        <strain evidence="5">CGMCC 1.12707</strain>
    </source>
</reference>
<reference evidence="2" key="5">
    <citation type="submission" date="2024-05" db="EMBL/GenBank/DDBJ databases">
        <authorList>
            <person name="Sun Q."/>
            <person name="Zhou Y."/>
        </authorList>
    </citation>
    <scope>NUCLEOTIDE SEQUENCE</scope>
    <source>
        <strain evidence="2">CGMCC 1.12707</strain>
    </source>
</reference>
<dbReference type="RefSeq" id="WP_072932426.1">
    <property type="nucleotide sequence ID" value="NZ_BMFL01000001.1"/>
</dbReference>
<feature type="compositionally biased region" description="Polar residues" evidence="1">
    <location>
        <begin position="43"/>
        <end position="58"/>
    </location>
</feature>
<dbReference type="EMBL" id="BMFL01000001">
    <property type="protein sequence ID" value="GGE86731.1"/>
    <property type="molecule type" value="Genomic_DNA"/>
</dbReference>
<evidence type="ECO:0000313" key="4">
    <source>
        <dbReference type="Proteomes" id="UP000184120"/>
    </source>
</evidence>
<dbReference type="OrthoDB" id="1453429at2"/>
<accession>A0A1M6Z9K4</accession>
<organism evidence="3 4">
    <name type="scientific">Chishuiella changwenlii</name>
    <dbReference type="NCBI Taxonomy" id="1434701"/>
    <lineage>
        <taxon>Bacteria</taxon>
        <taxon>Pseudomonadati</taxon>
        <taxon>Bacteroidota</taxon>
        <taxon>Flavobacteriia</taxon>
        <taxon>Flavobacteriales</taxon>
        <taxon>Weeksellaceae</taxon>
        <taxon>Chishuiella</taxon>
    </lineage>
</organism>
<dbReference type="PROSITE" id="PS51257">
    <property type="entry name" value="PROKAR_LIPOPROTEIN"/>
    <property type="match status" value="1"/>
</dbReference>
<evidence type="ECO:0000313" key="3">
    <source>
        <dbReference type="EMBL" id="SHL27138.1"/>
    </source>
</evidence>
<dbReference type="EMBL" id="FRBH01000007">
    <property type="protein sequence ID" value="SHL27138.1"/>
    <property type="molecule type" value="Genomic_DNA"/>
</dbReference>
<gene>
    <name evidence="2" type="ORF">GCM10010984_00670</name>
    <name evidence="3" type="ORF">SAMN05443634_107223</name>
</gene>
<reference evidence="4" key="3">
    <citation type="submission" date="2016-11" db="EMBL/GenBank/DDBJ databases">
        <authorList>
            <person name="Varghese N."/>
            <person name="Submissions S."/>
        </authorList>
    </citation>
    <scope>NUCLEOTIDE SEQUENCE [LARGE SCALE GENOMIC DNA]</scope>
    <source>
        <strain evidence="4">DSM 27989</strain>
    </source>
</reference>
<name>A0A1M6Z9K4_9FLAO</name>
<dbReference type="Proteomes" id="UP000650994">
    <property type="component" value="Unassembled WGS sequence"/>
</dbReference>
<evidence type="ECO:0000256" key="1">
    <source>
        <dbReference type="SAM" id="MobiDB-lite"/>
    </source>
</evidence>
<proteinExistence type="predicted"/>
<evidence type="ECO:0000313" key="2">
    <source>
        <dbReference type="EMBL" id="GGE86731.1"/>
    </source>
</evidence>
<dbReference type="AlphaFoldDB" id="A0A1M6Z9K4"/>
<feature type="region of interest" description="Disordered" evidence="1">
    <location>
        <begin position="43"/>
        <end position="66"/>
    </location>
</feature>
<protein>
    <submittedName>
        <fullName evidence="3">Uncharacterized protein</fullName>
    </submittedName>
</protein>
<reference evidence="2" key="1">
    <citation type="journal article" date="2014" name="Int. J. Syst. Evol. Microbiol.">
        <title>Complete genome of a new Firmicutes species belonging to the dominant human colonic microbiota ('Ruminococcus bicirculans') reveals two chromosomes and a selective capacity to utilize plant glucans.</title>
        <authorList>
            <consortium name="NISC Comparative Sequencing Program"/>
            <person name="Wegmann U."/>
            <person name="Louis P."/>
            <person name="Goesmann A."/>
            <person name="Henrissat B."/>
            <person name="Duncan S.H."/>
            <person name="Flint H.J."/>
        </authorList>
    </citation>
    <scope>NUCLEOTIDE SEQUENCE</scope>
    <source>
        <strain evidence="2">CGMCC 1.12707</strain>
    </source>
</reference>
<dbReference type="STRING" id="1434701.SAMN05443634_107223"/>
<reference evidence="3" key="2">
    <citation type="submission" date="2016-11" db="EMBL/GenBank/DDBJ databases">
        <authorList>
            <person name="Jaros S."/>
            <person name="Januszkiewicz K."/>
            <person name="Wedrychowicz H."/>
        </authorList>
    </citation>
    <scope>NUCLEOTIDE SEQUENCE [LARGE SCALE GENOMIC DNA]</scope>
    <source>
        <strain evidence="3">DSM 27989</strain>
    </source>
</reference>
<keyword evidence="5" id="KW-1185">Reference proteome</keyword>
<evidence type="ECO:0000313" key="5">
    <source>
        <dbReference type="Proteomes" id="UP000650994"/>
    </source>
</evidence>
<sequence>MKKIALIAFVAISFTTFSCKENASQPEPSAPTEDSLNIEQTEVPAQTADSVESVTVDSAKTDSVAK</sequence>